<feature type="region of interest" description="Disordered" evidence="2">
    <location>
        <begin position="316"/>
        <end position="337"/>
    </location>
</feature>
<keyword evidence="1" id="KW-0863">Zinc-finger</keyword>
<dbReference type="EMBL" id="ML975472">
    <property type="protein sequence ID" value="KAF1829027.1"/>
    <property type="molecule type" value="Genomic_DNA"/>
</dbReference>
<keyword evidence="1" id="KW-0862">Zinc</keyword>
<dbReference type="PROSITE" id="PS50089">
    <property type="entry name" value="ZF_RING_2"/>
    <property type="match status" value="1"/>
</dbReference>
<feature type="region of interest" description="Disordered" evidence="2">
    <location>
        <begin position="175"/>
        <end position="243"/>
    </location>
</feature>
<evidence type="ECO:0000256" key="2">
    <source>
        <dbReference type="SAM" id="MobiDB-lite"/>
    </source>
</evidence>
<keyword evidence="5" id="KW-1185">Reference proteome</keyword>
<protein>
    <recommendedName>
        <fullName evidence="3">RING-type domain-containing protein</fullName>
    </recommendedName>
</protein>
<evidence type="ECO:0000313" key="5">
    <source>
        <dbReference type="Proteomes" id="UP000800040"/>
    </source>
</evidence>
<sequence>MPSLSKNKNEHVFVRHKRTGDIDIRLANELSPRPRYSPLRGLHYIGAARTHVCRCSNPKSHYEKTFDIASESTHLNASLTLYMDRHHLESCTIADYQKYLERQKAQWVKHGVRVADFHYVSKNKDVVCRCRTPQHHDCGAPRNPEIVEQCAGFFCNYHNKLTVGKEQWKRVNGDLPPAYDSGLQSQQAHPRPGTAGSPRSLFDRSPLSPEMEMRSTAERVAPVEPTPSRHRSESIPQAQPEIPPQLWQKARPSLWVPQDDTGSALSTPIGTAFPESPVGPAVPVKIPLDNRTTTLEFSPRLQRISTATYWSRIQRDAGVSDEETSPETPRAPAPRSDSAYDMTAVQRSLNDICELPTGSFSRPHASMAEAMMGDADGTFRGPIRTPLAELPSRNSAVELLAQPPRQRDTPTLKCLEGRDWDTMSELEARGRRCTIRVEKTPKRTSTSTTKSSCLSSLFEQVLGIAESTLPDQEEFLLRHAILSSRTNPAPAGNCQLCDEPYQDGRKRTVMLPDCGHFLHEQCLLDNLRALDQQFGRCPVCQFTLCERTLADRIDTDREAIFGPQFTPLRNEVSIAFPQRSQAVKCLSEEEVAAAQLRLIKDYVDVHTEELFRLWEATRAEPDWFASVVRPVVKLFQGWNPATRHTQFFADREAFLKLVVWAELVRLMNTTRVTVKKTQGERAMFPQLAELHRKFMMASDRYHKEKKTWQTNRSGVLGCEKIALDAVKTAMDTHIP</sequence>
<dbReference type="Gene3D" id="3.30.40.10">
    <property type="entry name" value="Zinc/RING finger domain, C3HC4 (zinc finger)"/>
    <property type="match status" value="1"/>
</dbReference>
<dbReference type="GO" id="GO:0008270">
    <property type="term" value="F:zinc ion binding"/>
    <property type="evidence" value="ECO:0007669"/>
    <property type="project" value="UniProtKB-KW"/>
</dbReference>
<dbReference type="OrthoDB" id="3800599at2759"/>
<gene>
    <name evidence="4" type="ORF">BDW02DRAFT_510913</name>
</gene>
<keyword evidence="1" id="KW-0479">Metal-binding</keyword>
<reference evidence="4" key="1">
    <citation type="submission" date="2020-01" db="EMBL/GenBank/DDBJ databases">
        <authorList>
            <consortium name="DOE Joint Genome Institute"/>
            <person name="Haridas S."/>
            <person name="Albert R."/>
            <person name="Binder M."/>
            <person name="Bloem J."/>
            <person name="Labutti K."/>
            <person name="Salamov A."/>
            <person name="Andreopoulos B."/>
            <person name="Baker S.E."/>
            <person name="Barry K."/>
            <person name="Bills G."/>
            <person name="Bluhm B.H."/>
            <person name="Cannon C."/>
            <person name="Castanera R."/>
            <person name="Culley D.E."/>
            <person name="Daum C."/>
            <person name="Ezra D."/>
            <person name="Gonzalez J.B."/>
            <person name="Henrissat B."/>
            <person name="Kuo A."/>
            <person name="Liang C."/>
            <person name="Lipzen A."/>
            <person name="Lutzoni F."/>
            <person name="Magnuson J."/>
            <person name="Mondo S."/>
            <person name="Nolan M."/>
            <person name="Ohm R."/>
            <person name="Pangilinan J."/>
            <person name="Park H.-J."/>
            <person name="Ramirez L."/>
            <person name="Alfaro M."/>
            <person name="Sun H."/>
            <person name="Tritt A."/>
            <person name="Yoshinaga Y."/>
            <person name="Zwiers L.-H."/>
            <person name="Turgeon B.G."/>
            <person name="Goodwin S.B."/>
            <person name="Spatafora J.W."/>
            <person name="Crous P.W."/>
            <person name="Grigoriev I.V."/>
        </authorList>
    </citation>
    <scope>NUCLEOTIDE SEQUENCE</scope>
    <source>
        <strain evidence="4">P77</strain>
    </source>
</reference>
<proteinExistence type="predicted"/>
<organism evidence="4 5">
    <name type="scientific">Decorospora gaudefroyi</name>
    <dbReference type="NCBI Taxonomy" id="184978"/>
    <lineage>
        <taxon>Eukaryota</taxon>
        <taxon>Fungi</taxon>
        <taxon>Dikarya</taxon>
        <taxon>Ascomycota</taxon>
        <taxon>Pezizomycotina</taxon>
        <taxon>Dothideomycetes</taxon>
        <taxon>Pleosporomycetidae</taxon>
        <taxon>Pleosporales</taxon>
        <taxon>Pleosporineae</taxon>
        <taxon>Pleosporaceae</taxon>
        <taxon>Decorospora</taxon>
    </lineage>
</organism>
<name>A0A6A5K354_9PLEO</name>
<evidence type="ECO:0000256" key="1">
    <source>
        <dbReference type="PROSITE-ProRule" id="PRU00175"/>
    </source>
</evidence>
<evidence type="ECO:0000259" key="3">
    <source>
        <dbReference type="PROSITE" id="PS50089"/>
    </source>
</evidence>
<dbReference type="SMART" id="SM00184">
    <property type="entry name" value="RING"/>
    <property type="match status" value="1"/>
</dbReference>
<evidence type="ECO:0000313" key="4">
    <source>
        <dbReference type="EMBL" id="KAF1829027.1"/>
    </source>
</evidence>
<accession>A0A6A5K354</accession>
<feature type="domain" description="RING-type" evidence="3">
    <location>
        <begin position="494"/>
        <end position="541"/>
    </location>
</feature>
<dbReference type="InterPro" id="IPR001841">
    <property type="entry name" value="Znf_RING"/>
</dbReference>
<dbReference type="InterPro" id="IPR013083">
    <property type="entry name" value="Znf_RING/FYVE/PHD"/>
</dbReference>
<dbReference type="SUPFAM" id="SSF57850">
    <property type="entry name" value="RING/U-box"/>
    <property type="match status" value="1"/>
</dbReference>
<dbReference type="AlphaFoldDB" id="A0A6A5K354"/>
<dbReference type="Proteomes" id="UP000800040">
    <property type="component" value="Unassembled WGS sequence"/>
</dbReference>